<reference evidence="14 15" key="1">
    <citation type="submission" date="2015-07" db="EMBL/GenBank/DDBJ databases">
        <title>High-quality draft genome sequence of Oceanobacillus caeni HM6, a bacillus isolated from a human feces.</title>
        <authorList>
            <person name="Kumar J."/>
            <person name="Verma M.K."/>
            <person name="Pandey R."/>
            <person name="Bhambi M."/>
            <person name="Chauhan N."/>
        </authorList>
    </citation>
    <scope>NUCLEOTIDE SEQUENCE [LARGE SCALE GENOMIC DNA]</scope>
    <source>
        <strain evidence="14 15">HM6</strain>
    </source>
</reference>
<evidence type="ECO:0000256" key="4">
    <source>
        <dbReference type="ARBA" id="ARBA00023239"/>
    </source>
</evidence>
<evidence type="ECO:0000256" key="6">
    <source>
        <dbReference type="ARBA" id="ARBA00036541"/>
    </source>
</evidence>
<dbReference type="Pfam" id="PF00378">
    <property type="entry name" value="ECH_1"/>
    <property type="match status" value="1"/>
</dbReference>
<proteinExistence type="inferred from homology"/>
<evidence type="ECO:0000313" key="14">
    <source>
        <dbReference type="EMBL" id="KPH77192.1"/>
    </source>
</evidence>
<comment type="catalytic activity">
    <reaction evidence="5">
        <text>(2S)-ethylmalonyl-CoA + H(+) = butanoyl-CoA + CO2</text>
        <dbReference type="Rhea" id="RHEA:32131"/>
        <dbReference type="ChEBI" id="CHEBI:15378"/>
        <dbReference type="ChEBI" id="CHEBI:16526"/>
        <dbReference type="ChEBI" id="CHEBI:57371"/>
        <dbReference type="ChEBI" id="CHEBI:60909"/>
        <dbReference type="EC" id="4.1.1.94"/>
    </reaction>
    <physiologicalReaction direction="left-to-right" evidence="5">
        <dbReference type="Rhea" id="RHEA:32132"/>
    </physiologicalReaction>
</comment>
<dbReference type="PANTHER" id="PTHR11941">
    <property type="entry name" value="ENOYL-COA HYDRATASE-RELATED"/>
    <property type="match status" value="1"/>
</dbReference>
<sequence length="250" mass="28686">MFVEYQKKKDYGVIYLNRPEKRNAISKEMAAMLGTVLNKAKKEEIKFLVLTSKDNKVFCAGGDLTYLHGNLSREEAYARLNPMKEILYKIALFPVPVIALLNGNALGGGCELATACDIRIARNNTKFGFIQANLGILPGWGGGTLLYNKVSSSFALEWLTEAKVLDSQLLEKKGWINRIVKEHDIDDMDVLLKDYISKSYRQMRLLKDQHIKSWTNRNLFFEMTEEVKKTAMLWDSEEHKQAIEKFLLRK</sequence>
<dbReference type="EC" id="4.1.1.94" evidence="7"/>
<dbReference type="InterPro" id="IPR001753">
    <property type="entry name" value="Enoyl-CoA_hydra/iso"/>
</dbReference>
<evidence type="ECO:0000256" key="12">
    <source>
        <dbReference type="ARBA" id="ARBA00056546"/>
    </source>
</evidence>
<dbReference type="EMBL" id="LGTK01000008">
    <property type="protein sequence ID" value="KPH77192.1"/>
    <property type="molecule type" value="Genomic_DNA"/>
</dbReference>
<comment type="caution">
    <text evidence="14">The sequence shown here is derived from an EMBL/GenBank/DDBJ whole genome shotgun (WGS) entry which is preliminary data.</text>
</comment>
<keyword evidence="4" id="KW-0456">Lyase</keyword>
<dbReference type="PANTHER" id="PTHR11941:SF27">
    <property type="entry name" value="ETHYLMALONYL-COA DECARBOXYLASE"/>
    <property type="match status" value="1"/>
</dbReference>
<comment type="catalytic activity">
    <reaction evidence="6">
        <text>(2R)-ethylmalonyl-CoA + H(+) = butanoyl-CoA + CO2</text>
        <dbReference type="Rhea" id="RHEA:59540"/>
        <dbReference type="ChEBI" id="CHEBI:15378"/>
        <dbReference type="ChEBI" id="CHEBI:16526"/>
        <dbReference type="ChEBI" id="CHEBI:57371"/>
        <dbReference type="ChEBI" id="CHEBI:85316"/>
        <dbReference type="EC" id="4.1.1.94"/>
    </reaction>
    <physiologicalReaction direction="left-to-right" evidence="6">
        <dbReference type="Rhea" id="RHEA:59541"/>
    </physiologicalReaction>
</comment>
<evidence type="ECO:0000256" key="11">
    <source>
        <dbReference type="ARBA" id="ARBA00047446"/>
    </source>
</evidence>
<dbReference type="PROSITE" id="PS00166">
    <property type="entry name" value="ENOYL_COA_HYDRATASE"/>
    <property type="match status" value="1"/>
</dbReference>
<evidence type="ECO:0000256" key="13">
    <source>
        <dbReference type="RuleBase" id="RU003707"/>
    </source>
</evidence>
<dbReference type="SUPFAM" id="SSF52096">
    <property type="entry name" value="ClpP/crotonase"/>
    <property type="match status" value="1"/>
</dbReference>
<dbReference type="InterPro" id="IPR029045">
    <property type="entry name" value="ClpP/crotonase-like_dom_sf"/>
</dbReference>
<evidence type="ECO:0000256" key="5">
    <source>
        <dbReference type="ARBA" id="ARBA00036343"/>
    </source>
</evidence>
<evidence type="ECO:0000256" key="8">
    <source>
        <dbReference type="ARBA" id="ARBA00039903"/>
    </source>
</evidence>
<dbReference type="Gene3D" id="3.90.226.10">
    <property type="entry name" value="2-enoyl-CoA Hydratase, Chain A, domain 1"/>
    <property type="match status" value="1"/>
</dbReference>
<keyword evidence="15" id="KW-1185">Reference proteome</keyword>
<organism evidence="14 15">
    <name type="scientific">Oceanobacillus caeni</name>
    <dbReference type="NCBI Taxonomy" id="405946"/>
    <lineage>
        <taxon>Bacteria</taxon>
        <taxon>Bacillati</taxon>
        <taxon>Bacillota</taxon>
        <taxon>Bacilli</taxon>
        <taxon>Bacillales</taxon>
        <taxon>Bacillaceae</taxon>
        <taxon>Oceanobacillus</taxon>
    </lineage>
</organism>
<name>A0ABR5MMG4_9BACI</name>
<dbReference type="Proteomes" id="UP000037854">
    <property type="component" value="Unassembled WGS sequence"/>
</dbReference>
<comment type="catalytic activity">
    <reaction evidence="11">
        <text>(S)-methylmalonyl-CoA + H(+) = propanoyl-CoA + CO2</text>
        <dbReference type="Rhea" id="RHEA:61340"/>
        <dbReference type="ChEBI" id="CHEBI:15378"/>
        <dbReference type="ChEBI" id="CHEBI:16526"/>
        <dbReference type="ChEBI" id="CHEBI:57327"/>
        <dbReference type="ChEBI" id="CHEBI:57392"/>
        <dbReference type="EC" id="4.1.1.94"/>
    </reaction>
    <physiologicalReaction direction="left-to-right" evidence="11">
        <dbReference type="Rhea" id="RHEA:61341"/>
    </physiologicalReaction>
</comment>
<comment type="similarity">
    <text evidence="2 13">Belongs to the enoyl-CoA hydratase/isomerase family.</text>
</comment>
<protein>
    <recommendedName>
        <fullName evidence="8">Ethylmalonyl-CoA decarboxylase</fullName>
        <ecNumber evidence="7">4.1.1.94</ecNumber>
    </recommendedName>
    <alternativeName>
        <fullName evidence="10">Enoyl-CoA hydratase domain-containing protein 1</fullName>
    </alternativeName>
    <alternativeName>
        <fullName evidence="9">Methylmalonyl-CoA decarboxylase</fullName>
    </alternativeName>
</protein>
<evidence type="ECO:0000256" key="10">
    <source>
        <dbReference type="ARBA" id="ARBA00042182"/>
    </source>
</evidence>
<comment type="subcellular location">
    <subcellularLocation>
        <location evidence="1">Cytoplasm</location>
        <location evidence="1">Cytosol</location>
    </subcellularLocation>
</comment>
<evidence type="ECO:0000256" key="2">
    <source>
        <dbReference type="ARBA" id="ARBA00005254"/>
    </source>
</evidence>
<dbReference type="RefSeq" id="WP_083452499.1">
    <property type="nucleotide sequence ID" value="NZ_LGTK01000008.1"/>
</dbReference>
<evidence type="ECO:0000256" key="1">
    <source>
        <dbReference type="ARBA" id="ARBA00004514"/>
    </source>
</evidence>
<dbReference type="CDD" id="cd06558">
    <property type="entry name" value="crotonase-like"/>
    <property type="match status" value="1"/>
</dbReference>
<gene>
    <name evidence="14" type="ORF">AFL42_04035</name>
</gene>
<dbReference type="InterPro" id="IPR018376">
    <property type="entry name" value="Enoyl-CoA_hyd/isom_CS"/>
</dbReference>
<evidence type="ECO:0000256" key="9">
    <source>
        <dbReference type="ARBA" id="ARBA00042052"/>
    </source>
</evidence>
<comment type="function">
    <text evidence="12">Decarboxylates ethylmalonyl-CoA, a potentially toxic metabolite, to form butyryl-CoA, suggesting it might be involved in metabolite proofreading. Acts preferentially on (S)-ethylmalonyl-CoA but also has some activity on the (R)-isomer. Also has methylmalonyl-CoA decarboxylase activity at lower level.</text>
</comment>
<evidence type="ECO:0000313" key="15">
    <source>
        <dbReference type="Proteomes" id="UP000037854"/>
    </source>
</evidence>
<evidence type="ECO:0000256" key="3">
    <source>
        <dbReference type="ARBA" id="ARBA00022490"/>
    </source>
</evidence>
<accession>A0ABR5MMG4</accession>
<evidence type="ECO:0000256" key="7">
    <source>
        <dbReference type="ARBA" id="ARBA00038883"/>
    </source>
</evidence>
<keyword evidence="3" id="KW-0963">Cytoplasm</keyword>